<sequence length="649" mass="73556">MHKYIKTFYLWLGIFSLCNAVSLGLALALQPIAPGVLWLYPMALAMQLPLVLAISLSHYGLNHLFSILPKAGKKAARFVLSALGIIVFLGIYTASLQMYFEVNSFIAWDTLQAVLLDTLQILPDIGRSNGMELSLIGAVAIAAAGFYTARYHDKKHVPSPKLFAILCAVFIASGAGSFALVYGAPNHAFKSVRRDLLPTTYLTLSIIDDLIPATWPAGYAMADLALKPSLSLDDYFQTHPMKPKTNVFFIMLEAVSWDHLGFTGYRRQGVTPNLDALAAESLVFPRTYAAANHSNYSQTSTHSSQYPLRRNHLDQFDKVDYPKTLLFDVLSHAGYQTAFFSAQNEDWQGMKKFILANTELQHFYHSQDELGGNIGIESKVDDAQVRTHAVDFLEQRSAGRPIFMYLNFQRTHFPYDLDEDAPRPYQPCSTDDFEFKYFNYDQRYVENVVNKYDNALHYVDQQVGAFIDHLKQKGLYEDSLIVIASDHGEAFYAHGYPTHSTTLYDDQIRTSTLFKLPGASSKGVRRDAISLIDINPTILEILGQPNHPNFQGRQVCGQPREGFIYLLSHAIVKMHGIVDYPWKYISCERDGERLLNVELDPMEAADLSELYPEKLEQLKQELTAYQQRQMYYYSVLSEKKRSEFYPPQH</sequence>
<keyword evidence="5" id="KW-1185">Reference proteome</keyword>
<name>A0A6C2UL07_9BACT</name>
<comment type="PTM">
    <text evidence="1">The conversion to 3-oxoalanine (also known as C-formylglycine, FGly), of a serine or cysteine residue in prokaryotes and of a cysteine residue in eukaryotes, is critical for catalytic activity.</text>
</comment>
<feature type="transmembrane region" description="Helical" evidence="2">
    <location>
        <begin position="35"/>
        <end position="57"/>
    </location>
</feature>
<dbReference type="PANTHER" id="PTHR43751:SF3">
    <property type="entry name" value="SULFATASE N-TERMINAL DOMAIN-CONTAINING PROTEIN"/>
    <property type="match status" value="1"/>
</dbReference>
<accession>A0A6C2UL07</accession>
<feature type="transmembrane region" description="Helical" evidence="2">
    <location>
        <begin position="162"/>
        <end position="184"/>
    </location>
</feature>
<feature type="modified residue" description="3-oxoalanine (Ser)" evidence="1">
    <location>
        <position position="294"/>
    </location>
</feature>
<feature type="transmembrane region" description="Helical" evidence="2">
    <location>
        <begin position="7"/>
        <end position="29"/>
    </location>
</feature>
<dbReference type="PANTHER" id="PTHR43751">
    <property type="entry name" value="SULFATASE"/>
    <property type="match status" value="1"/>
</dbReference>
<dbReference type="CDD" id="cd16148">
    <property type="entry name" value="sulfatase_like"/>
    <property type="match status" value="1"/>
</dbReference>
<dbReference type="InterPro" id="IPR000917">
    <property type="entry name" value="Sulfatase_N"/>
</dbReference>
<feature type="transmembrane region" description="Helical" evidence="2">
    <location>
        <begin position="78"/>
        <end position="100"/>
    </location>
</feature>
<keyword evidence="2" id="KW-0812">Transmembrane</keyword>
<dbReference type="EMBL" id="CAAHFH010000002">
    <property type="protein sequence ID" value="VGO20910.1"/>
    <property type="molecule type" value="Genomic_DNA"/>
</dbReference>
<dbReference type="InterPro" id="IPR052701">
    <property type="entry name" value="GAG_Ulvan_Degrading_Sulfatases"/>
</dbReference>
<dbReference type="Pfam" id="PF00884">
    <property type="entry name" value="Sulfatase"/>
    <property type="match status" value="1"/>
</dbReference>
<evidence type="ECO:0000259" key="3">
    <source>
        <dbReference type="Pfam" id="PF00884"/>
    </source>
</evidence>
<keyword evidence="2" id="KW-1133">Transmembrane helix</keyword>
<dbReference type="SUPFAM" id="SSF53649">
    <property type="entry name" value="Alkaline phosphatase-like"/>
    <property type="match status" value="1"/>
</dbReference>
<dbReference type="Gene3D" id="3.40.720.10">
    <property type="entry name" value="Alkaline Phosphatase, subunit A"/>
    <property type="match status" value="1"/>
</dbReference>
<evidence type="ECO:0000313" key="5">
    <source>
        <dbReference type="Proteomes" id="UP000346198"/>
    </source>
</evidence>
<evidence type="ECO:0000313" key="4">
    <source>
        <dbReference type="EMBL" id="VGO20910.1"/>
    </source>
</evidence>
<feature type="domain" description="Sulfatase N-terminal" evidence="3">
    <location>
        <begin position="246"/>
        <end position="543"/>
    </location>
</feature>
<dbReference type="InterPro" id="IPR017850">
    <property type="entry name" value="Alkaline_phosphatase_core_sf"/>
</dbReference>
<feature type="transmembrane region" description="Helical" evidence="2">
    <location>
        <begin position="133"/>
        <end position="150"/>
    </location>
</feature>
<dbReference type="RefSeq" id="WP_136062412.1">
    <property type="nucleotide sequence ID" value="NZ_CAAHFH010000002.1"/>
</dbReference>
<dbReference type="AlphaFoldDB" id="A0A6C2UL07"/>
<protein>
    <submittedName>
        <fullName evidence="4">Choline-sulfatase</fullName>
    </submittedName>
</protein>
<reference evidence="4 5" key="1">
    <citation type="submission" date="2019-04" db="EMBL/GenBank/DDBJ databases">
        <authorList>
            <person name="Van Vliet M D."/>
        </authorList>
    </citation>
    <scope>NUCLEOTIDE SEQUENCE [LARGE SCALE GENOMIC DNA]</scope>
    <source>
        <strain evidence="4 5">F21</strain>
    </source>
</reference>
<evidence type="ECO:0000256" key="1">
    <source>
        <dbReference type="PIRSR" id="PIRSR600917-52"/>
    </source>
</evidence>
<organism evidence="4 5">
    <name type="scientific">Pontiella sulfatireligans</name>
    <dbReference type="NCBI Taxonomy" id="2750658"/>
    <lineage>
        <taxon>Bacteria</taxon>
        <taxon>Pseudomonadati</taxon>
        <taxon>Kiritimatiellota</taxon>
        <taxon>Kiritimatiellia</taxon>
        <taxon>Kiritimatiellales</taxon>
        <taxon>Pontiellaceae</taxon>
        <taxon>Pontiella</taxon>
    </lineage>
</organism>
<proteinExistence type="predicted"/>
<gene>
    <name evidence="4" type="primary">betC_48</name>
    <name evidence="4" type="ORF">SCARR_02977</name>
</gene>
<dbReference type="Proteomes" id="UP000346198">
    <property type="component" value="Unassembled WGS sequence"/>
</dbReference>
<keyword evidence="2" id="KW-0472">Membrane</keyword>
<evidence type="ECO:0000256" key="2">
    <source>
        <dbReference type="SAM" id="Phobius"/>
    </source>
</evidence>